<dbReference type="Proteomes" id="UP000789920">
    <property type="component" value="Unassembled WGS sequence"/>
</dbReference>
<keyword evidence="2" id="KW-1185">Reference proteome</keyword>
<evidence type="ECO:0000313" key="1">
    <source>
        <dbReference type="EMBL" id="CAG8841549.1"/>
    </source>
</evidence>
<accession>A0ACA9SL12</accession>
<comment type="caution">
    <text evidence="1">The sequence shown here is derived from an EMBL/GenBank/DDBJ whole genome shotgun (WGS) entry which is preliminary data.</text>
</comment>
<protein>
    <submittedName>
        <fullName evidence="1">23569_t:CDS:1</fullName>
    </submittedName>
</protein>
<gene>
    <name evidence="1" type="ORF">RPERSI_LOCUS31927</name>
</gene>
<sequence>MGLGQSKNTSINDSNKFDTKLDIKPNTKFVTNKTERRKKFRSLSALTLSKGDGNNEIWNFSSGGKRVHHNSLRISKISDFIIDEERLQRRHQLFKRIWQTNFSAPVDETLTAGGARVLEIG</sequence>
<organism evidence="1 2">
    <name type="scientific">Racocetra persica</name>
    <dbReference type="NCBI Taxonomy" id="160502"/>
    <lineage>
        <taxon>Eukaryota</taxon>
        <taxon>Fungi</taxon>
        <taxon>Fungi incertae sedis</taxon>
        <taxon>Mucoromycota</taxon>
        <taxon>Glomeromycotina</taxon>
        <taxon>Glomeromycetes</taxon>
        <taxon>Diversisporales</taxon>
        <taxon>Gigasporaceae</taxon>
        <taxon>Racocetra</taxon>
    </lineage>
</organism>
<reference evidence="1" key="1">
    <citation type="submission" date="2021-06" db="EMBL/GenBank/DDBJ databases">
        <authorList>
            <person name="Kallberg Y."/>
            <person name="Tangrot J."/>
            <person name="Rosling A."/>
        </authorList>
    </citation>
    <scope>NUCLEOTIDE SEQUENCE</scope>
    <source>
        <strain evidence="1">MA461A</strain>
    </source>
</reference>
<feature type="non-terminal residue" evidence="1">
    <location>
        <position position="121"/>
    </location>
</feature>
<evidence type="ECO:0000313" key="2">
    <source>
        <dbReference type="Proteomes" id="UP000789920"/>
    </source>
</evidence>
<dbReference type="EMBL" id="CAJVQC010130723">
    <property type="protein sequence ID" value="CAG8841549.1"/>
    <property type="molecule type" value="Genomic_DNA"/>
</dbReference>
<name>A0ACA9SL12_9GLOM</name>
<proteinExistence type="predicted"/>